<gene>
    <name evidence="1" type="ORF">LOK49_LG07G03362</name>
</gene>
<evidence type="ECO:0000313" key="1">
    <source>
        <dbReference type="EMBL" id="KAI8006680.1"/>
    </source>
</evidence>
<accession>A0ACC0H0N3</accession>
<reference evidence="1 2" key="1">
    <citation type="journal article" date="2022" name="Plant J.">
        <title>Chromosome-level genome of Camellia lanceoleosa provides a valuable resource for understanding genome evolution and self-incompatibility.</title>
        <authorList>
            <person name="Gong W."/>
            <person name="Xiao S."/>
            <person name="Wang L."/>
            <person name="Liao Z."/>
            <person name="Chang Y."/>
            <person name="Mo W."/>
            <person name="Hu G."/>
            <person name="Li W."/>
            <person name="Zhao G."/>
            <person name="Zhu H."/>
            <person name="Hu X."/>
            <person name="Ji K."/>
            <person name="Xiang X."/>
            <person name="Song Q."/>
            <person name="Yuan D."/>
            <person name="Jin S."/>
            <person name="Zhang L."/>
        </authorList>
    </citation>
    <scope>NUCLEOTIDE SEQUENCE [LARGE SCALE GENOMIC DNA]</scope>
    <source>
        <strain evidence="1">SQ_2022a</strain>
    </source>
</reference>
<dbReference type="Proteomes" id="UP001060215">
    <property type="component" value="Chromosome 7"/>
</dbReference>
<keyword evidence="2" id="KW-1185">Reference proteome</keyword>
<protein>
    <submittedName>
        <fullName evidence="1">Uncharacterized protein</fullName>
    </submittedName>
</protein>
<comment type="caution">
    <text evidence="1">The sequence shown here is derived from an EMBL/GenBank/DDBJ whole genome shotgun (WGS) entry which is preliminary data.</text>
</comment>
<name>A0ACC0H0N3_9ERIC</name>
<sequence length="83" mass="9568">MGIKRSKSLANRTKNCYKKSIQQPLKVPDFGPGPINSPPSEKIKKGKMLVGIIQWYLSLQDNWERTHLNHVTSQFHFSLRGMM</sequence>
<evidence type="ECO:0000313" key="2">
    <source>
        <dbReference type="Proteomes" id="UP001060215"/>
    </source>
</evidence>
<organism evidence="1 2">
    <name type="scientific">Camellia lanceoleosa</name>
    <dbReference type="NCBI Taxonomy" id="1840588"/>
    <lineage>
        <taxon>Eukaryota</taxon>
        <taxon>Viridiplantae</taxon>
        <taxon>Streptophyta</taxon>
        <taxon>Embryophyta</taxon>
        <taxon>Tracheophyta</taxon>
        <taxon>Spermatophyta</taxon>
        <taxon>Magnoliopsida</taxon>
        <taxon>eudicotyledons</taxon>
        <taxon>Gunneridae</taxon>
        <taxon>Pentapetalae</taxon>
        <taxon>asterids</taxon>
        <taxon>Ericales</taxon>
        <taxon>Theaceae</taxon>
        <taxon>Camellia</taxon>
    </lineage>
</organism>
<proteinExistence type="predicted"/>
<dbReference type="EMBL" id="CM045764">
    <property type="protein sequence ID" value="KAI8006680.1"/>
    <property type="molecule type" value="Genomic_DNA"/>
</dbReference>